<dbReference type="GO" id="GO:0019069">
    <property type="term" value="P:viral capsid assembly"/>
    <property type="evidence" value="ECO:0007669"/>
    <property type="project" value="InterPro"/>
</dbReference>
<name>A0A8S5LEL4_9CAUD</name>
<protein>
    <submittedName>
        <fullName evidence="3">Minor structural protein</fullName>
    </submittedName>
</protein>
<evidence type="ECO:0000256" key="1">
    <source>
        <dbReference type="SAM" id="Coils"/>
    </source>
</evidence>
<feature type="compositionally biased region" description="Gly residues" evidence="2">
    <location>
        <begin position="178"/>
        <end position="191"/>
    </location>
</feature>
<proteinExistence type="predicted"/>
<sequence>MTKEELIKLGLTEEQAEAVTKDYGENYVSKSQFNAKNDEAKTAKAAKEASERLLAEAQGKLEKINSTGIKDDAGIVAMQERIKTLEDSVEAERKAREDADAQRIQSEIAAAVVDSLTKRNAMDPKEFSKLIVSKIKVNEDGTYGYVKSDGTSGTVDDCVDEWLKGKDYAIKDSQKRGSGSGNGGAGNGGEGNKPAGLKGAVAAAIEAQQCE</sequence>
<dbReference type="InterPro" id="IPR009636">
    <property type="entry name" value="SCAF"/>
</dbReference>
<evidence type="ECO:0000256" key="2">
    <source>
        <dbReference type="SAM" id="MobiDB-lite"/>
    </source>
</evidence>
<dbReference type="Pfam" id="PF06810">
    <property type="entry name" value="Phage_scaffold"/>
    <property type="match status" value="1"/>
</dbReference>
<evidence type="ECO:0000313" key="3">
    <source>
        <dbReference type="EMBL" id="DAD68469.1"/>
    </source>
</evidence>
<accession>A0A8S5LEL4</accession>
<organism evidence="3">
    <name type="scientific">Siphoviridae sp. cttkn18</name>
    <dbReference type="NCBI Taxonomy" id="2823607"/>
    <lineage>
        <taxon>Viruses</taxon>
        <taxon>Duplodnaviria</taxon>
        <taxon>Heunggongvirae</taxon>
        <taxon>Uroviricota</taxon>
        <taxon>Caudoviricetes</taxon>
    </lineage>
</organism>
<feature type="region of interest" description="Disordered" evidence="2">
    <location>
        <begin position="170"/>
        <end position="196"/>
    </location>
</feature>
<dbReference type="EMBL" id="BK014703">
    <property type="protein sequence ID" value="DAD68469.1"/>
    <property type="molecule type" value="Genomic_DNA"/>
</dbReference>
<reference evidence="3" key="1">
    <citation type="journal article" date="2021" name="Proc. Natl. Acad. Sci. U.S.A.">
        <title>A Catalog of Tens of Thousands of Viruses from Human Metagenomes Reveals Hidden Associations with Chronic Diseases.</title>
        <authorList>
            <person name="Tisza M.J."/>
            <person name="Buck C.B."/>
        </authorList>
    </citation>
    <scope>NUCLEOTIDE SEQUENCE</scope>
    <source>
        <strain evidence="3">Cttkn18</strain>
    </source>
</reference>
<feature type="coiled-coil region" evidence="1">
    <location>
        <begin position="40"/>
        <end position="102"/>
    </location>
</feature>
<keyword evidence="1" id="KW-0175">Coiled coil</keyword>